<feature type="compositionally biased region" description="Acidic residues" evidence="1">
    <location>
        <begin position="102"/>
        <end position="116"/>
    </location>
</feature>
<accession>A0A2H3B784</accession>
<proteinExistence type="predicted"/>
<evidence type="ECO:0000256" key="1">
    <source>
        <dbReference type="SAM" id="MobiDB-lite"/>
    </source>
</evidence>
<dbReference type="EMBL" id="KZ293498">
    <property type="protein sequence ID" value="PBK59713.1"/>
    <property type="molecule type" value="Genomic_DNA"/>
</dbReference>
<evidence type="ECO:0000313" key="2">
    <source>
        <dbReference type="EMBL" id="PBK59713.1"/>
    </source>
</evidence>
<name>A0A2H3B784_9AGAR</name>
<evidence type="ECO:0000313" key="3">
    <source>
        <dbReference type="Proteomes" id="UP000218334"/>
    </source>
</evidence>
<organism evidence="2 3">
    <name type="scientific">Armillaria solidipes</name>
    <dbReference type="NCBI Taxonomy" id="1076256"/>
    <lineage>
        <taxon>Eukaryota</taxon>
        <taxon>Fungi</taxon>
        <taxon>Dikarya</taxon>
        <taxon>Basidiomycota</taxon>
        <taxon>Agaricomycotina</taxon>
        <taxon>Agaricomycetes</taxon>
        <taxon>Agaricomycetidae</taxon>
        <taxon>Agaricales</taxon>
        <taxon>Marasmiineae</taxon>
        <taxon>Physalacriaceae</taxon>
        <taxon>Armillaria</taxon>
    </lineage>
</organism>
<dbReference type="Proteomes" id="UP000218334">
    <property type="component" value="Unassembled WGS sequence"/>
</dbReference>
<protein>
    <submittedName>
        <fullName evidence="2">Uncharacterized protein</fullName>
    </submittedName>
</protein>
<reference evidence="3" key="1">
    <citation type="journal article" date="2017" name="Nat. Ecol. Evol.">
        <title>Genome expansion and lineage-specific genetic innovations in the forest pathogenic fungi Armillaria.</title>
        <authorList>
            <person name="Sipos G."/>
            <person name="Prasanna A.N."/>
            <person name="Walter M.C."/>
            <person name="O'Connor E."/>
            <person name="Balint B."/>
            <person name="Krizsan K."/>
            <person name="Kiss B."/>
            <person name="Hess J."/>
            <person name="Varga T."/>
            <person name="Slot J."/>
            <person name="Riley R."/>
            <person name="Boka B."/>
            <person name="Rigling D."/>
            <person name="Barry K."/>
            <person name="Lee J."/>
            <person name="Mihaltcheva S."/>
            <person name="LaButti K."/>
            <person name="Lipzen A."/>
            <person name="Waldron R."/>
            <person name="Moloney N.M."/>
            <person name="Sperisen C."/>
            <person name="Kredics L."/>
            <person name="Vagvoelgyi C."/>
            <person name="Patrignani A."/>
            <person name="Fitzpatrick D."/>
            <person name="Nagy I."/>
            <person name="Doyle S."/>
            <person name="Anderson J.B."/>
            <person name="Grigoriev I.V."/>
            <person name="Gueldener U."/>
            <person name="Muensterkoetter M."/>
            <person name="Nagy L.G."/>
        </authorList>
    </citation>
    <scope>NUCLEOTIDE SEQUENCE [LARGE SCALE GENOMIC DNA]</scope>
    <source>
        <strain evidence="3">28-4</strain>
    </source>
</reference>
<feature type="region of interest" description="Disordered" evidence="1">
    <location>
        <begin position="93"/>
        <end position="124"/>
    </location>
</feature>
<keyword evidence="3" id="KW-1185">Reference proteome</keyword>
<gene>
    <name evidence="2" type="ORF">ARMSODRAFT_1027155</name>
</gene>
<sequence length="176" mass="19301">MYPFAFSEDDLDRFTPHERLARTAHRMCELRADITKALEWANAVVGPVPPSELSTPGPSPASSTVRPRPLVCVPLITTPLDLFFPKQCSTPPKMQAVPNALSDDDDDYLPDEDSDGEFSSGSEMDWDAEGDLAIELVIDDADEYTRMPDWVRAAADLPDLSFGTTHGCSSSPTAWL</sequence>
<dbReference type="AlphaFoldDB" id="A0A2H3B784"/>